<proteinExistence type="predicted"/>
<name>A0ABR6VXW9_9BACT</name>
<reference evidence="1 2" key="1">
    <citation type="journal article" date="2019" name="Int. J. Syst. Evol. Microbiol.">
        <title>Rufibacter sediminis sp. nov., isolated from freshwater lake sediment.</title>
        <authorList>
            <person name="Qu J.H."/>
            <person name="Zhang L.J."/>
            <person name="Fu Y.H."/>
            <person name="Li H.F."/>
        </authorList>
    </citation>
    <scope>NUCLEOTIDE SEQUENCE [LARGE SCALE GENOMIC DNA]</scope>
    <source>
        <strain evidence="1 2">H-1</strain>
    </source>
</reference>
<evidence type="ECO:0008006" key="3">
    <source>
        <dbReference type="Google" id="ProtNLM"/>
    </source>
</evidence>
<evidence type="ECO:0000313" key="2">
    <source>
        <dbReference type="Proteomes" id="UP000659698"/>
    </source>
</evidence>
<dbReference type="EMBL" id="JACOAF010000044">
    <property type="protein sequence ID" value="MBC3541779.1"/>
    <property type="molecule type" value="Genomic_DNA"/>
</dbReference>
<sequence>MKTYLRLDVFFSFFLGLAGCSKTEEAVKTDPVQATTPMKIPLIPLIAEISGIADSKTIPGHIWAQEDSGNPTRLHLVKHNGAVLKQVFIKGVQNRDWEDLMIFENRVYLADIGDNNRTARQYTIYHFPEPSLTTDTVRNVSMIRFQYPDGSHDAEAFLIDPKTKDILLFTKTDTLSRVYKVEYPYASSGLQVAKLVGNLPYSYVVSAALSPNGKAAIIKTYGALYLYRQKGDEPLEEYLLNAFETLPYTIEPQGEAITFAAADSGYFTVSEKGLASTVHLYFYRKK</sequence>
<comment type="caution">
    <text evidence="1">The sequence shown here is derived from an EMBL/GenBank/DDBJ whole genome shotgun (WGS) entry which is preliminary data.</text>
</comment>
<dbReference type="RefSeq" id="WP_186641034.1">
    <property type="nucleotide sequence ID" value="NZ_JACOAF010000044.1"/>
</dbReference>
<dbReference type="PROSITE" id="PS51257">
    <property type="entry name" value="PROKAR_LIPOPROTEIN"/>
    <property type="match status" value="1"/>
</dbReference>
<keyword evidence="2" id="KW-1185">Reference proteome</keyword>
<accession>A0ABR6VXW9</accession>
<evidence type="ECO:0000313" key="1">
    <source>
        <dbReference type="EMBL" id="MBC3541779.1"/>
    </source>
</evidence>
<protein>
    <recommendedName>
        <fullName evidence="3">PE-PGRS family protein</fullName>
    </recommendedName>
</protein>
<gene>
    <name evidence="1" type="ORF">H7U12_18950</name>
</gene>
<organism evidence="1 2">
    <name type="scientific">Rufibacter sediminis</name>
    <dbReference type="NCBI Taxonomy" id="2762756"/>
    <lineage>
        <taxon>Bacteria</taxon>
        <taxon>Pseudomonadati</taxon>
        <taxon>Bacteroidota</taxon>
        <taxon>Cytophagia</taxon>
        <taxon>Cytophagales</taxon>
        <taxon>Hymenobacteraceae</taxon>
        <taxon>Rufibacter</taxon>
    </lineage>
</organism>
<dbReference type="Proteomes" id="UP000659698">
    <property type="component" value="Unassembled WGS sequence"/>
</dbReference>